<keyword evidence="2" id="KW-0808">Transferase</keyword>
<sequence length="265" mass="29179">MITWLRIGFVAFAISALTLVLAPVQLASLALDLKLRRRIPRLWHRIVVRLVGLRIHVHGEIDRRRPLLIAANHASWKDIMVLGAIADVVFIAKSDVRQWPVFGALAKMQKSIFVEREQKRRAGDQVNEIATRLADGEIVVLFPEGTTSDGNRLLEVKSSLFGAAASAVPHSPAGVVHVQPVAIAYTRIHGVAMGRYHRPVASWPGDIGLLPHLVGVLKAGALDVDVHFGATIDYDAQSKRKEVSAVVEHRIRRMLVSQLRGRSVA</sequence>
<dbReference type="GO" id="GO:0016020">
    <property type="term" value="C:membrane"/>
    <property type="evidence" value="ECO:0007669"/>
    <property type="project" value="UniProtKB-SubCell"/>
</dbReference>
<dbReference type="Proteomes" id="UP001161580">
    <property type="component" value="Unassembled WGS sequence"/>
</dbReference>
<evidence type="ECO:0000256" key="4">
    <source>
        <dbReference type="ARBA" id="ARBA00022989"/>
    </source>
</evidence>
<name>A0AAE3QFS6_9HYPH</name>
<comment type="caution">
    <text evidence="9">The sequence shown here is derived from an EMBL/GenBank/DDBJ whole genome shotgun (WGS) entry which is preliminary data.</text>
</comment>
<dbReference type="SUPFAM" id="SSF69593">
    <property type="entry name" value="Glycerol-3-phosphate (1)-acyltransferase"/>
    <property type="match status" value="1"/>
</dbReference>
<evidence type="ECO:0000313" key="9">
    <source>
        <dbReference type="EMBL" id="MDI7924997.1"/>
    </source>
</evidence>
<feature type="domain" description="Phospholipid/glycerol acyltransferase" evidence="8">
    <location>
        <begin position="67"/>
        <end position="186"/>
    </location>
</feature>
<evidence type="ECO:0000256" key="1">
    <source>
        <dbReference type="ARBA" id="ARBA00004370"/>
    </source>
</evidence>
<dbReference type="GO" id="GO:0016746">
    <property type="term" value="F:acyltransferase activity"/>
    <property type="evidence" value="ECO:0007669"/>
    <property type="project" value="UniProtKB-KW"/>
</dbReference>
<dbReference type="RefSeq" id="WP_311789056.1">
    <property type="nucleotide sequence ID" value="NZ_JALDYY010000023.1"/>
</dbReference>
<evidence type="ECO:0000256" key="5">
    <source>
        <dbReference type="ARBA" id="ARBA00023098"/>
    </source>
</evidence>
<keyword evidence="5" id="KW-0443">Lipid metabolism</keyword>
<evidence type="ECO:0000256" key="2">
    <source>
        <dbReference type="ARBA" id="ARBA00022679"/>
    </source>
</evidence>
<keyword evidence="7 9" id="KW-0012">Acyltransferase</keyword>
<dbReference type="PANTHER" id="PTHR23063:SF52">
    <property type="entry name" value="LYSOPHOSPHATIDYLCHOLINE ACYLTRANSFERASE"/>
    <property type="match status" value="1"/>
</dbReference>
<keyword evidence="3" id="KW-0812">Transmembrane</keyword>
<evidence type="ECO:0000256" key="6">
    <source>
        <dbReference type="ARBA" id="ARBA00023136"/>
    </source>
</evidence>
<keyword evidence="4" id="KW-1133">Transmembrane helix</keyword>
<accession>A0AAE3QFS6</accession>
<dbReference type="CDD" id="cd07989">
    <property type="entry name" value="LPLAT_AGPAT-like"/>
    <property type="match status" value="1"/>
</dbReference>
<comment type="subcellular location">
    <subcellularLocation>
        <location evidence="1">Membrane</location>
    </subcellularLocation>
</comment>
<dbReference type="Pfam" id="PF01553">
    <property type="entry name" value="Acyltransferase"/>
    <property type="match status" value="1"/>
</dbReference>
<dbReference type="EMBL" id="JALDYZ010000021">
    <property type="protein sequence ID" value="MDI7924997.1"/>
    <property type="molecule type" value="Genomic_DNA"/>
</dbReference>
<gene>
    <name evidence="9" type="ORF">MRS75_23350</name>
</gene>
<organism evidence="9 10">
    <name type="scientific">Ferirhizobium litorale</name>
    <dbReference type="NCBI Taxonomy" id="2927786"/>
    <lineage>
        <taxon>Bacteria</taxon>
        <taxon>Pseudomonadati</taxon>
        <taxon>Pseudomonadota</taxon>
        <taxon>Alphaproteobacteria</taxon>
        <taxon>Hyphomicrobiales</taxon>
        <taxon>Rhizobiaceae</taxon>
        <taxon>Ferirhizobium</taxon>
    </lineage>
</organism>
<proteinExistence type="predicted"/>
<evidence type="ECO:0000313" key="10">
    <source>
        <dbReference type="Proteomes" id="UP001161580"/>
    </source>
</evidence>
<evidence type="ECO:0000256" key="7">
    <source>
        <dbReference type="ARBA" id="ARBA00023315"/>
    </source>
</evidence>
<reference evidence="9" key="1">
    <citation type="submission" date="2022-03" db="EMBL/GenBank/DDBJ databases">
        <title>Fererhizobium litorale gen. nov., sp. nov., isolated from sandy sediments of the Sea of Japan seashore.</title>
        <authorList>
            <person name="Romanenko L."/>
            <person name="Kurilenko V."/>
            <person name="Otstavnykh N."/>
            <person name="Svetashev V."/>
            <person name="Tekutyeva L."/>
            <person name="Isaeva M."/>
            <person name="Mikhailov V."/>
        </authorList>
    </citation>
    <scope>NUCLEOTIDE SEQUENCE</scope>
    <source>
        <strain evidence="9">KMM 9576</strain>
    </source>
</reference>
<dbReference type="AlphaFoldDB" id="A0AAE3QFS6"/>
<protein>
    <submittedName>
        <fullName evidence="9">1-acyl-sn-glycerol-3-phosphate acyltransferase</fullName>
    </submittedName>
</protein>
<keyword evidence="6" id="KW-0472">Membrane</keyword>
<evidence type="ECO:0000256" key="3">
    <source>
        <dbReference type="ARBA" id="ARBA00022692"/>
    </source>
</evidence>
<dbReference type="GO" id="GO:0006629">
    <property type="term" value="P:lipid metabolic process"/>
    <property type="evidence" value="ECO:0007669"/>
    <property type="project" value="UniProtKB-KW"/>
</dbReference>
<evidence type="ECO:0000259" key="8">
    <source>
        <dbReference type="SMART" id="SM00563"/>
    </source>
</evidence>
<keyword evidence="10" id="KW-1185">Reference proteome</keyword>
<dbReference type="PANTHER" id="PTHR23063">
    <property type="entry name" value="PHOSPHOLIPID ACYLTRANSFERASE"/>
    <property type="match status" value="1"/>
</dbReference>
<dbReference type="SMART" id="SM00563">
    <property type="entry name" value="PlsC"/>
    <property type="match status" value="1"/>
</dbReference>
<dbReference type="InterPro" id="IPR002123">
    <property type="entry name" value="Plipid/glycerol_acylTrfase"/>
</dbReference>